<dbReference type="InterPro" id="IPR054257">
    <property type="entry name" value="DUF6988"/>
</dbReference>
<dbReference type="RefSeq" id="WP_273951728.1">
    <property type="nucleotide sequence ID" value="NZ_JAQSIP010000004.1"/>
</dbReference>
<accession>A0ABT5MZN8</accession>
<protein>
    <submittedName>
        <fullName evidence="1">Uncharacterized protein</fullName>
    </submittedName>
</protein>
<dbReference type="Proteomes" id="UP001528673">
    <property type="component" value="Unassembled WGS sequence"/>
</dbReference>
<dbReference type="EMBL" id="JAQSIP010000004">
    <property type="protein sequence ID" value="MDD0839297.1"/>
    <property type="molecule type" value="Genomic_DNA"/>
</dbReference>
<organism evidence="1 2">
    <name type="scientific">Curvibacter cyanobacteriorum</name>
    <dbReference type="NCBI Taxonomy" id="3026422"/>
    <lineage>
        <taxon>Bacteria</taxon>
        <taxon>Pseudomonadati</taxon>
        <taxon>Pseudomonadota</taxon>
        <taxon>Betaproteobacteria</taxon>
        <taxon>Burkholderiales</taxon>
        <taxon>Comamonadaceae</taxon>
        <taxon>Curvibacter</taxon>
    </lineage>
</organism>
<gene>
    <name evidence="1" type="ORF">PSQ40_12000</name>
</gene>
<sequence length="215" mass="23755">MENQELADYQRLGGFLDRCSAFDSEVEGLLQDGWTTSSTRHVVAMGFCKAAFEHGVSQRLLVSEGLYGTALSLIRLHFETTVRAAWVLYAASESWLKDFTALVPTGSLKEPSLGPPIPAMLDAIEPHDAKFTEEGRRLFQTVKVMHSFVHGGVHLVVHALRGYPPAKLIDVLRNRNLMSLTLCNVIVVASGKQALYGSVGRLSRSYMDIMPPMLH</sequence>
<reference evidence="1 2" key="1">
    <citation type="submission" date="2023-02" db="EMBL/GenBank/DDBJ databases">
        <title>Bacterial whole genomic sequence of Curvibacter sp. HBC61.</title>
        <authorList>
            <person name="Le V."/>
            <person name="Ko S.-R."/>
            <person name="Ahn C.-Y."/>
            <person name="Oh H.-M."/>
        </authorList>
    </citation>
    <scope>NUCLEOTIDE SEQUENCE [LARGE SCALE GENOMIC DNA]</scope>
    <source>
        <strain evidence="1 2">HBC61</strain>
    </source>
</reference>
<evidence type="ECO:0000313" key="1">
    <source>
        <dbReference type="EMBL" id="MDD0839297.1"/>
    </source>
</evidence>
<keyword evidence="2" id="KW-1185">Reference proteome</keyword>
<comment type="caution">
    <text evidence="1">The sequence shown here is derived from an EMBL/GenBank/DDBJ whole genome shotgun (WGS) entry which is preliminary data.</text>
</comment>
<dbReference type="Pfam" id="PF22491">
    <property type="entry name" value="DUF6988"/>
    <property type="match status" value="1"/>
</dbReference>
<evidence type="ECO:0000313" key="2">
    <source>
        <dbReference type="Proteomes" id="UP001528673"/>
    </source>
</evidence>
<proteinExistence type="predicted"/>
<name>A0ABT5MZN8_9BURK</name>